<keyword evidence="1" id="KW-0732">Signal</keyword>
<evidence type="ECO:0000313" key="4">
    <source>
        <dbReference type="EMBL" id="KTD34563.1"/>
    </source>
</evidence>
<dbReference type="PANTHER" id="PTHR30469">
    <property type="entry name" value="MULTIDRUG RESISTANCE PROTEIN MDTA"/>
    <property type="match status" value="1"/>
</dbReference>
<evidence type="ECO:0000259" key="2">
    <source>
        <dbReference type="Pfam" id="PF25967"/>
    </source>
</evidence>
<dbReference type="RefSeq" id="WP_058500495.1">
    <property type="nucleotide sequence ID" value="NZ_CAAAJA010000015.1"/>
</dbReference>
<feature type="domain" description="Multidrug resistance protein MdtA-like C-terminal permuted SH3" evidence="2">
    <location>
        <begin position="329"/>
        <end position="381"/>
    </location>
</feature>
<feature type="signal peptide" evidence="1">
    <location>
        <begin position="1"/>
        <end position="19"/>
    </location>
</feature>
<dbReference type="Proteomes" id="UP000054761">
    <property type="component" value="Unassembled WGS sequence"/>
</dbReference>
<dbReference type="PANTHER" id="PTHR30469:SF33">
    <property type="entry name" value="SLR1207 PROTEIN"/>
    <property type="match status" value="1"/>
</dbReference>
<dbReference type="Gene3D" id="2.40.30.170">
    <property type="match status" value="1"/>
</dbReference>
<dbReference type="GO" id="GO:0015562">
    <property type="term" value="F:efflux transmembrane transporter activity"/>
    <property type="evidence" value="ECO:0007669"/>
    <property type="project" value="TreeGrafter"/>
</dbReference>
<dbReference type="InterPro" id="IPR058627">
    <property type="entry name" value="MdtA-like_C"/>
</dbReference>
<dbReference type="PROSITE" id="PS51257">
    <property type="entry name" value="PROKAR_LIPOPROTEIN"/>
    <property type="match status" value="1"/>
</dbReference>
<dbReference type="InterPro" id="IPR058982">
    <property type="entry name" value="Beta-barrel_AprE"/>
</dbReference>
<dbReference type="Pfam" id="PF25967">
    <property type="entry name" value="RND-MFP_C"/>
    <property type="match status" value="1"/>
</dbReference>
<dbReference type="AlphaFoldDB" id="A0A0W0WQG8"/>
<name>A0A0W0WQG8_9GAMM</name>
<dbReference type="Gene3D" id="2.40.50.100">
    <property type="match status" value="1"/>
</dbReference>
<dbReference type="OrthoDB" id="5648883at2"/>
<organism evidence="4 5">
    <name type="scientific">Legionella israelensis</name>
    <dbReference type="NCBI Taxonomy" id="454"/>
    <lineage>
        <taxon>Bacteria</taxon>
        <taxon>Pseudomonadati</taxon>
        <taxon>Pseudomonadota</taxon>
        <taxon>Gammaproteobacteria</taxon>
        <taxon>Legionellales</taxon>
        <taxon>Legionellaceae</taxon>
        <taxon>Legionella</taxon>
    </lineage>
</organism>
<protein>
    <submittedName>
        <fullName evidence="4">Membrane-fusion protein AcrA</fullName>
    </submittedName>
</protein>
<accession>A0A0W0WQG8</accession>
<dbReference type="SUPFAM" id="SSF111369">
    <property type="entry name" value="HlyD-like secretion proteins"/>
    <property type="match status" value="1"/>
</dbReference>
<evidence type="ECO:0000313" key="5">
    <source>
        <dbReference type="Proteomes" id="UP000054761"/>
    </source>
</evidence>
<dbReference type="STRING" id="454.Lisr_0107"/>
<sequence length="384" mass="42555">MNIKLKFLIMMSISLFLLACGNESKQKSAHHKVYQVKKMSIQKKLHFTGNIQPLAESSLSSPVDAIIEKIHYQYGQWVKKGDILLTLNSSALQKQYNDALTEYLKAKDNYTIARTKFTGTQELWAVGLLSKNNYLSEKSSFDNARVVLMQTTRYLAEMLEKMDEESVPDLADLSELSYSEFDKVRKALTARHNIVHIKAPNDGILLYPPKSNDDKAARLAVGNVVKADQLIGLIGDLNGIRVEIDIPEIDIDKVYTGMEATVRGIAFGKEEFKGKLVSVNAQASTNSIGGLPSFTAIVEIKKLTPQQQAYIKVGMSASIELATESKEQLLIPINAIQQEKGQSVVRIKEKNGQWSTKIVTTGAAEADKVIITSGLKEGDWVLYG</sequence>
<feature type="chain" id="PRO_5006915674" evidence="1">
    <location>
        <begin position="20"/>
        <end position="384"/>
    </location>
</feature>
<evidence type="ECO:0000259" key="3">
    <source>
        <dbReference type="Pfam" id="PF26002"/>
    </source>
</evidence>
<gene>
    <name evidence="4" type="ORF">Lisr_0107</name>
</gene>
<dbReference type="PATRIC" id="fig|454.4.peg.114"/>
<proteinExistence type="predicted"/>
<dbReference type="GO" id="GO:1990281">
    <property type="term" value="C:efflux pump complex"/>
    <property type="evidence" value="ECO:0007669"/>
    <property type="project" value="TreeGrafter"/>
</dbReference>
<keyword evidence="5" id="KW-1185">Reference proteome</keyword>
<dbReference type="Pfam" id="PF26002">
    <property type="entry name" value="Beta-barrel_AprE"/>
    <property type="match status" value="1"/>
</dbReference>
<reference evidence="4 5" key="1">
    <citation type="submission" date="2015-11" db="EMBL/GenBank/DDBJ databases">
        <title>Genomic analysis of 38 Legionella species identifies large and diverse effector repertoires.</title>
        <authorList>
            <person name="Burstein D."/>
            <person name="Amaro F."/>
            <person name="Zusman T."/>
            <person name="Lifshitz Z."/>
            <person name="Cohen O."/>
            <person name="Gilbert J.A."/>
            <person name="Pupko T."/>
            <person name="Shuman H.A."/>
            <person name="Segal G."/>
        </authorList>
    </citation>
    <scope>NUCLEOTIDE SEQUENCE [LARGE SCALE GENOMIC DNA]</scope>
    <source>
        <strain evidence="4 5">Bercovier 4</strain>
    </source>
</reference>
<feature type="domain" description="AprE-like beta-barrel" evidence="3">
    <location>
        <begin position="242"/>
        <end position="323"/>
    </location>
</feature>
<comment type="caution">
    <text evidence="4">The sequence shown here is derived from an EMBL/GenBank/DDBJ whole genome shotgun (WGS) entry which is preliminary data.</text>
</comment>
<dbReference type="Gene3D" id="2.40.420.20">
    <property type="match status" value="1"/>
</dbReference>
<evidence type="ECO:0000256" key="1">
    <source>
        <dbReference type="SAM" id="SignalP"/>
    </source>
</evidence>
<dbReference type="EMBL" id="LNYH01000004">
    <property type="protein sequence ID" value="KTD34563.1"/>
    <property type="molecule type" value="Genomic_DNA"/>
</dbReference>